<accession>A0ABM8G5A2</accession>
<name>A0ABM8G5A2_9CELL</name>
<dbReference type="PANTHER" id="PTHR10357:SF210">
    <property type="entry name" value="MALTODEXTRIN GLUCOSIDASE"/>
    <property type="match status" value="1"/>
</dbReference>
<reference evidence="6" key="1">
    <citation type="journal article" date="2019" name="Int. J. Syst. Evol. Microbiol.">
        <title>The Global Catalogue of Microorganisms (GCM) 10K type strain sequencing project: providing services to taxonomists for standard genome sequencing and annotation.</title>
        <authorList>
            <consortium name="The Broad Institute Genomics Platform"/>
            <consortium name="The Broad Institute Genome Sequencing Center for Infectious Disease"/>
            <person name="Wu L."/>
            <person name="Ma J."/>
        </authorList>
    </citation>
    <scope>NUCLEOTIDE SEQUENCE [LARGE SCALE GENOMIC DNA]</scope>
    <source>
        <strain evidence="6">NBRC 108565</strain>
    </source>
</reference>
<dbReference type="SMART" id="SM00642">
    <property type="entry name" value="Aamy"/>
    <property type="match status" value="1"/>
</dbReference>
<dbReference type="EMBL" id="AP027729">
    <property type="protein sequence ID" value="BDZ43242.1"/>
    <property type="molecule type" value="Genomic_DNA"/>
</dbReference>
<keyword evidence="1" id="KW-0378">Hydrolase</keyword>
<dbReference type="PANTHER" id="PTHR10357">
    <property type="entry name" value="ALPHA-AMYLASE FAMILY MEMBER"/>
    <property type="match status" value="1"/>
</dbReference>
<dbReference type="InterPro" id="IPR006047">
    <property type="entry name" value="GH13_cat_dom"/>
</dbReference>
<evidence type="ECO:0000256" key="2">
    <source>
        <dbReference type="ARBA" id="ARBA00023295"/>
    </source>
</evidence>
<evidence type="ECO:0000313" key="6">
    <source>
        <dbReference type="Proteomes" id="UP001321475"/>
    </source>
</evidence>
<feature type="domain" description="Glycosyl hydrolase family 13 catalytic" evidence="4">
    <location>
        <begin position="66"/>
        <end position="453"/>
    </location>
</feature>
<proteinExistence type="predicted"/>
<evidence type="ECO:0000256" key="1">
    <source>
        <dbReference type="ARBA" id="ARBA00022801"/>
    </source>
</evidence>
<organism evidence="5 6">
    <name type="scientific">Paraoerskovia sediminicola</name>
    <dbReference type="NCBI Taxonomy" id="1138587"/>
    <lineage>
        <taxon>Bacteria</taxon>
        <taxon>Bacillati</taxon>
        <taxon>Actinomycetota</taxon>
        <taxon>Actinomycetes</taxon>
        <taxon>Micrococcales</taxon>
        <taxon>Cellulomonadaceae</taxon>
        <taxon>Paraoerskovia</taxon>
    </lineage>
</organism>
<keyword evidence="2" id="KW-0326">Glycosidase</keyword>
<evidence type="ECO:0000259" key="4">
    <source>
        <dbReference type="SMART" id="SM00642"/>
    </source>
</evidence>
<protein>
    <submittedName>
        <fullName evidence="5">Alpha-glycosidase</fullName>
    </submittedName>
</protein>
<evidence type="ECO:0000256" key="3">
    <source>
        <dbReference type="SAM" id="MobiDB-lite"/>
    </source>
</evidence>
<dbReference type="CDD" id="cd11338">
    <property type="entry name" value="AmyAc_CMD"/>
    <property type="match status" value="1"/>
</dbReference>
<feature type="region of interest" description="Disordered" evidence="3">
    <location>
        <begin position="1"/>
        <end position="20"/>
    </location>
</feature>
<evidence type="ECO:0000313" key="5">
    <source>
        <dbReference type="EMBL" id="BDZ43242.1"/>
    </source>
</evidence>
<dbReference type="SUPFAM" id="SSF51445">
    <property type="entry name" value="(Trans)glycosidases"/>
    <property type="match status" value="1"/>
</dbReference>
<dbReference type="Gene3D" id="3.20.20.80">
    <property type="entry name" value="Glycosidases"/>
    <property type="match status" value="1"/>
</dbReference>
<dbReference type="Proteomes" id="UP001321475">
    <property type="component" value="Chromosome"/>
</dbReference>
<gene>
    <name evidence="5" type="ORF">GCM10025865_25410</name>
</gene>
<dbReference type="Pfam" id="PF00128">
    <property type="entry name" value="Alpha-amylase"/>
    <property type="match status" value="1"/>
</dbReference>
<dbReference type="InterPro" id="IPR017853">
    <property type="entry name" value="GH"/>
</dbReference>
<sequence length="543" mass="59227">MLVRGRPARPQPGDELSVPAQGDLDVPYLWLNGRGTHARDVSDVADFRITTHAPAPDWMRDGIVYQVFPDRFARSAAAADRDLPGWALPADWDTPVIPEGPGVGTQLYGGDLAGVEEHLDHLVDLGVGTLYLTPFFPGRSNHRYDASTFAHVDPLLGGDEALASLTRAAHARGLRVMGDITTNHTGAGHEWFVAALADPQAPERDLYYWTDGGYVSWLEHDSLPKLDWASPQVAEKMLHGADAPVRRYLEAPFDLDGWRVDVANMTGRHAAQDDTHEVAREVRRAITDVRADGALVGEHFHDASGDLAGDGWHANMNYSAFTRPIWTWLAPEGSQVPYLGLPVTMPRRSGPDVVATMREFDAVVPWAVASRQWNMLGSHDTARLRTVVGGPEMVEVAAAVLMTYPGTPVVFAGDELGLEGVNGEHSRVPMPWGRLELQDAATHDTYRSLVRLRRESRALREGGMRWVHVDDDALVYLRETADERVLVVAARGPWSGAVVTGLAVDGFPERLFGGVPLQVEPDGVRVAGDGPAVGVWRLPAQTG</sequence>
<keyword evidence="6" id="KW-1185">Reference proteome</keyword>